<name>A0A4Q7USK4_PSEST</name>
<evidence type="ECO:0000313" key="3">
    <source>
        <dbReference type="Proteomes" id="UP000291591"/>
    </source>
</evidence>
<proteinExistence type="predicted"/>
<keyword evidence="1" id="KW-0812">Transmembrane</keyword>
<keyword evidence="3" id="KW-1185">Reference proteome</keyword>
<dbReference type="AlphaFoldDB" id="A0A4Q7USK4"/>
<protein>
    <submittedName>
        <fullName evidence="2">Uncharacterized protein</fullName>
    </submittedName>
</protein>
<keyword evidence="1" id="KW-0472">Membrane</keyword>
<dbReference type="OrthoDB" id="3541556at2"/>
<gene>
    <name evidence="2" type="ORF">EV383_1713</name>
</gene>
<keyword evidence="1" id="KW-1133">Transmembrane helix</keyword>
<dbReference type="Proteomes" id="UP000291591">
    <property type="component" value="Unassembled WGS sequence"/>
</dbReference>
<evidence type="ECO:0000256" key="1">
    <source>
        <dbReference type="SAM" id="Phobius"/>
    </source>
</evidence>
<evidence type="ECO:0000313" key="2">
    <source>
        <dbReference type="EMBL" id="RZT84857.1"/>
    </source>
</evidence>
<organism evidence="2 3">
    <name type="scientific">Pseudonocardia sediminis</name>
    <dbReference type="NCBI Taxonomy" id="1397368"/>
    <lineage>
        <taxon>Bacteria</taxon>
        <taxon>Bacillati</taxon>
        <taxon>Actinomycetota</taxon>
        <taxon>Actinomycetes</taxon>
        <taxon>Pseudonocardiales</taxon>
        <taxon>Pseudonocardiaceae</taxon>
        <taxon>Pseudonocardia</taxon>
    </lineage>
</organism>
<sequence>MTRLDDIPSTSAPGPDARPSGVVAQIRAMRPNRRVVVRSLIVAAAAGALVPIDWLVSKQRASASGGVEDQDLEPGATSEYKKCAPESYDEEANNWWTATSPAAVCFGGWRRGSFPCDDTGYHREGRYSSKGETYHSTRIANDCEGRNAWRWKGYRCSDAWTVATFADGAEYSAVTIAACSLPES</sequence>
<accession>A0A4Q7USK4</accession>
<dbReference type="EMBL" id="SHKL01000001">
    <property type="protein sequence ID" value="RZT84857.1"/>
    <property type="molecule type" value="Genomic_DNA"/>
</dbReference>
<reference evidence="2 3" key="1">
    <citation type="submission" date="2019-02" db="EMBL/GenBank/DDBJ databases">
        <title>Sequencing the genomes of 1000 actinobacteria strains.</title>
        <authorList>
            <person name="Klenk H.-P."/>
        </authorList>
    </citation>
    <scope>NUCLEOTIDE SEQUENCE [LARGE SCALE GENOMIC DNA]</scope>
    <source>
        <strain evidence="2 3">DSM 45779</strain>
    </source>
</reference>
<feature type="transmembrane region" description="Helical" evidence="1">
    <location>
        <begin position="35"/>
        <end position="56"/>
    </location>
</feature>
<comment type="caution">
    <text evidence="2">The sequence shown here is derived from an EMBL/GenBank/DDBJ whole genome shotgun (WGS) entry which is preliminary data.</text>
</comment>
<dbReference type="RefSeq" id="WP_130289403.1">
    <property type="nucleotide sequence ID" value="NZ_SHKL01000001.1"/>
</dbReference>